<dbReference type="VEuPathDB" id="FungiDB:PODANS_0_1620"/>
<dbReference type="HOGENOM" id="CLU_3033408_0_0_1"/>
<sequence>MQLAMMVVPISADVQINRRQPSSIVKFFDPNNTNLDDLIKAQTPALFNTWSDKSS</sequence>
<dbReference type="GeneID" id="6188501"/>
<name>B2AFB0_PODAN</name>
<dbReference type="RefSeq" id="XP_001904349.1">
    <property type="nucleotide sequence ID" value="XM_001904314.1"/>
</dbReference>
<dbReference type="KEGG" id="pan:PODANSg1368"/>
<proteinExistence type="predicted"/>
<reference evidence="1" key="2">
    <citation type="submission" date="2008-07" db="EMBL/GenBank/DDBJ databases">
        <authorList>
            <person name="Genoscope - CEA"/>
        </authorList>
    </citation>
    <scope>NUCLEOTIDE SEQUENCE</scope>
    <source>
        <strain evidence="1">S mat+</strain>
    </source>
</reference>
<accession>B2AFB0</accession>
<dbReference type="AlphaFoldDB" id="B2AFB0"/>
<evidence type="ECO:0000313" key="1">
    <source>
        <dbReference type="EMBL" id="CAP62128.1"/>
    </source>
</evidence>
<reference evidence="1" key="1">
    <citation type="journal article" date="2008" name="Genome Biol.">
        <title>The genome sequence of the model ascomycete fungus Podospora anserina.</title>
        <authorList>
            <person name="Espagne E."/>
            <person name="Lespinet O."/>
            <person name="Malagnac F."/>
            <person name="Da Silva C."/>
            <person name="Jaillon O."/>
            <person name="Porcel B.M."/>
            <person name="Couloux A."/>
            <person name="Aury J.-M."/>
            <person name="Segurens B."/>
            <person name="Poulain J."/>
            <person name="Anthouard V."/>
            <person name="Grossetete S."/>
            <person name="Khalili H."/>
            <person name="Coppin E."/>
            <person name="Dequard-Chablat M."/>
            <person name="Picard M."/>
            <person name="Contamine V."/>
            <person name="Arnaise S."/>
            <person name="Bourdais A."/>
            <person name="Berteaux-Lecellier V."/>
            <person name="Gautheret D."/>
            <person name="de Vries R.P."/>
            <person name="Battaglia E."/>
            <person name="Coutinho P.M."/>
            <person name="Danchin E.G.J."/>
            <person name="Henrissat B."/>
            <person name="El Khoury R."/>
            <person name="Sainsard-Chanet A."/>
            <person name="Boivin A."/>
            <person name="Pinan-Lucarre B."/>
            <person name="Sellem C.H."/>
            <person name="Debuchy R."/>
            <person name="Wincker P."/>
            <person name="Weissenbach J."/>
            <person name="Silar P."/>
        </authorList>
    </citation>
    <scope>NUCLEOTIDE SEQUENCE [LARGE SCALE GENOMIC DNA]</scope>
    <source>
        <strain evidence="1">S mat+</strain>
    </source>
</reference>
<organism evidence="1">
    <name type="scientific">Podospora anserina (strain S / ATCC MYA-4624 / DSM 980 / FGSC 10383)</name>
    <name type="common">Pleurage anserina</name>
    <dbReference type="NCBI Taxonomy" id="515849"/>
    <lineage>
        <taxon>Eukaryota</taxon>
        <taxon>Fungi</taxon>
        <taxon>Dikarya</taxon>
        <taxon>Ascomycota</taxon>
        <taxon>Pezizomycotina</taxon>
        <taxon>Sordariomycetes</taxon>
        <taxon>Sordariomycetidae</taxon>
        <taxon>Sordariales</taxon>
        <taxon>Podosporaceae</taxon>
        <taxon>Podospora</taxon>
        <taxon>Podospora anserina</taxon>
    </lineage>
</organism>
<dbReference type="EMBL" id="CU633458">
    <property type="protein sequence ID" value="CAP62128.1"/>
    <property type="molecule type" value="Genomic_DNA"/>
</dbReference>
<protein>
    <submittedName>
        <fullName evidence="1">Podospora anserina S mat+ genomic DNA chromosome 5, supercontig 2</fullName>
    </submittedName>
</protein>
<gene>
    <name evidence="1" type="ORF">PODANS_0_1620</name>
</gene>